<dbReference type="AlphaFoldDB" id="A0A5A7N4B5"/>
<evidence type="ECO:0000313" key="1">
    <source>
        <dbReference type="EMBL" id="GER03123.1"/>
    </source>
</evidence>
<protein>
    <submittedName>
        <fullName evidence="1">Uncharacterized protein</fullName>
    </submittedName>
</protein>
<reference evidence="1 2" key="1">
    <citation type="submission" date="2019-09" db="EMBL/GenBank/DDBJ databases">
        <title>NBRP : Genome information of microbial organism related human and environment.</title>
        <authorList>
            <person name="Hattori M."/>
            <person name="Oshima K."/>
            <person name="Inaba H."/>
            <person name="Suda W."/>
            <person name="Sakamoto M."/>
            <person name="Iino T."/>
            <person name="Kitahara M."/>
            <person name="Oshida Y."/>
            <person name="Iida T."/>
            <person name="Kudo T."/>
            <person name="Itoh T."/>
            <person name="Ohkuma M."/>
        </authorList>
    </citation>
    <scope>NUCLEOTIDE SEQUENCE [LARGE SCALE GENOMIC DNA]</scope>
    <source>
        <strain evidence="1 2">Q-1</strain>
    </source>
</reference>
<accession>A0A5A7N4B5</accession>
<name>A0A5A7N4B5_9PROT</name>
<dbReference type="Proteomes" id="UP000324996">
    <property type="component" value="Unassembled WGS sequence"/>
</dbReference>
<sequence>MAAYQASEALDKVLGLASNGYVRSNLYVLNTQNSSTAPAKSPTQPSSVGLMAVTEDISREVKTETTTYSRRAEARMKGYEAMPAGNVAISPSCAMAPA</sequence>
<keyword evidence="2" id="KW-1185">Reference proteome</keyword>
<dbReference type="EMBL" id="BKCN01000002">
    <property type="protein sequence ID" value="GER03123.1"/>
    <property type="molecule type" value="Genomic_DNA"/>
</dbReference>
<comment type="caution">
    <text evidence="1">The sequence shown here is derived from an EMBL/GenBank/DDBJ whole genome shotgun (WGS) entry which is preliminary data.</text>
</comment>
<organism evidence="1 2">
    <name type="scientific">Iodidimonas nitroreducens</name>
    <dbReference type="NCBI Taxonomy" id="1236968"/>
    <lineage>
        <taxon>Bacteria</taxon>
        <taxon>Pseudomonadati</taxon>
        <taxon>Pseudomonadota</taxon>
        <taxon>Alphaproteobacteria</taxon>
        <taxon>Iodidimonadales</taxon>
        <taxon>Iodidimonadaceae</taxon>
        <taxon>Iodidimonas</taxon>
    </lineage>
</organism>
<evidence type="ECO:0000313" key="2">
    <source>
        <dbReference type="Proteomes" id="UP000324996"/>
    </source>
</evidence>
<gene>
    <name evidence="1" type="ORF">JCM17846_08050</name>
</gene>
<proteinExistence type="predicted"/>